<feature type="domain" description="SCP2" evidence="1">
    <location>
        <begin position="13"/>
        <end position="103"/>
    </location>
</feature>
<proteinExistence type="predicted"/>
<comment type="caution">
    <text evidence="2">The sequence shown here is derived from an EMBL/GenBank/DDBJ whole genome shotgun (WGS) entry which is preliminary data.</text>
</comment>
<dbReference type="SUPFAM" id="SSF55718">
    <property type="entry name" value="SCP-like"/>
    <property type="match status" value="1"/>
</dbReference>
<sequence length="118" mass="12758">MVHLAGDHPSTRSIAEIGGIFAFKLLGDEGGEWYVDLKETGTVGKGLSPQGKVYDVLFEFDVSDFEQLVDEETDAVSAQLSSSGRMTISGKTELAVHLDKVFELGRHVPSFGTLSPTR</sequence>
<name>A0A9P3FJJ7_9PEZI</name>
<dbReference type="Proteomes" id="UP000825890">
    <property type="component" value="Unassembled WGS sequence"/>
</dbReference>
<protein>
    <recommendedName>
        <fullName evidence="1">SCP2 domain-containing protein</fullName>
    </recommendedName>
</protein>
<dbReference type="EMBL" id="BOLY01000007">
    <property type="protein sequence ID" value="GIZ47027.1"/>
    <property type="molecule type" value="Genomic_DNA"/>
</dbReference>
<dbReference type="InterPro" id="IPR036527">
    <property type="entry name" value="SCP2_sterol-bd_dom_sf"/>
</dbReference>
<dbReference type="InterPro" id="IPR003033">
    <property type="entry name" value="SCP2_sterol-bd_dom"/>
</dbReference>
<evidence type="ECO:0000259" key="1">
    <source>
        <dbReference type="Pfam" id="PF02036"/>
    </source>
</evidence>
<keyword evidence="3" id="KW-1185">Reference proteome</keyword>
<organism evidence="2 3">
    <name type="scientific">Cercospora kikuchii</name>
    <dbReference type="NCBI Taxonomy" id="84275"/>
    <lineage>
        <taxon>Eukaryota</taxon>
        <taxon>Fungi</taxon>
        <taxon>Dikarya</taxon>
        <taxon>Ascomycota</taxon>
        <taxon>Pezizomycotina</taxon>
        <taxon>Dothideomycetes</taxon>
        <taxon>Dothideomycetidae</taxon>
        <taxon>Mycosphaerellales</taxon>
        <taxon>Mycosphaerellaceae</taxon>
        <taxon>Cercospora</taxon>
    </lineage>
</organism>
<dbReference type="GO" id="GO:0005829">
    <property type="term" value="C:cytosol"/>
    <property type="evidence" value="ECO:0007669"/>
    <property type="project" value="TreeGrafter"/>
</dbReference>
<dbReference type="OrthoDB" id="10265837at2759"/>
<dbReference type="Gene3D" id="3.30.1050.10">
    <property type="entry name" value="SCP2 sterol-binding domain"/>
    <property type="match status" value="1"/>
</dbReference>
<reference evidence="2 3" key="1">
    <citation type="submission" date="2021-01" db="EMBL/GenBank/DDBJ databases">
        <title>Cercospora kikuchii MAFF 305040 whole genome shotgun sequence.</title>
        <authorList>
            <person name="Kashiwa T."/>
            <person name="Suzuki T."/>
        </authorList>
    </citation>
    <scope>NUCLEOTIDE SEQUENCE [LARGE SCALE GENOMIC DNA]</scope>
    <source>
        <strain evidence="2 3">MAFF 305040</strain>
    </source>
</reference>
<dbReference type="RefSeq" id="XP_044661514.1">
    <property type="nucleotide sequence ID" value="XM_044805579.1"/>
</dbReference>
<dbReference type="PANTHER" id="PTHR10094:SF25">
    <property type="entry name" value="SCP2 STEROL-BINDING DOMAIN-CONTAINING PROTEIN 1"/>
    <property type="match status" value="1"/>
</dbReference>
<accession>A0A9P3FJJ7</accession>
<dbReference type="GeneID" id="68295703"/>
<gene>
    <name evidence="2" type="ORF">CKM354_001012800</name>
</gene>
<evidence type="ECO:0000313" key="2">
    <source>
        <dbReference type="EMBL" id="GIZ47027.1"/>
    </source>
</evidence>
<dbReference type="Pfam" id="PF02036">
    <property type="entry name" value="SCP2"/>
    <property type="match status" value="1"/>
</dbReference>
<evidence type="ECO:0000313" key="3">
    <source>
        <dbReference type="Proteomes" id="UP000825890"/>
    </source>
</evidence>
<dbReference type="PANTHER" id="PTHR10094">
    <property type="entry name" value="STEROL CARRIER PROTEIN 2 SCP-2 FAMILY PROTEIN"/>
    <property type="match status" value="1"/>
</dbReference>
<dbReference type="AlphaFoldDB" id="A0A9P3FJJ7"/>